<feature type="transmembrane region" description="Helical" evidence="7">
    <location>
        <begin position="368"/>
        <end position="394"/>
    </location>
</feature>
<feature type="transmembrane region" description="Helical" evidence="7">
    <location>
        <begin position="436"/>
        <end position="456"/>
    </location>
</feature>
<feature type="compositionally biased region" description="Basic and acidic residues" evidence="6">
    <location>
        <begin position="483"/>
        <end position="499"/>
    </location>
</feature>
<dbReference type="PANTHER" id="PTHR23503:SF8">
    <property type="entry name" value="FACILITATED GLUCOSE TRANSPORTER PROTEIN 1"/>
    <property type="match status" value="1"/>
</dbReference>
<reference evidence="9 10" key="1">
    <citation type="submission" date="2016-07" db="EMBL/GenBank/DDBJ databases">
        <title>Pervasive Adenine N6-methylation of Active Genes in Fungi.</title>
        <authorList>
            <consortium name="DOE Joint Genome Institute"/>
            <person name="Mondo S.J."/>
            <person name="Dannebaum R.O."/>
            <person name="Kuo R.C."/>
            <person name="Labutti K."/>
            <person name="Haridas S."/>
            <person name="Kuo A."/>
            <person name="Salamov A."/>
            <person name="Ahrendt S.R."/>
            <person name="Lipzen A."/>
            <person name="Sullivan W."/>
            <person name="Andreopoulos W.B."/>
            <person name="Clum A."/>
            <person name="Lindquist E."/>
            <person name="Daum C."/>
            <person name="Ramamoorthy G.K."/>
            <person name="Gryganskyi A."/>
            <person name="Culley D."/>
            <person name="Magnuson J.K."/>
            <person name="James T.Y."/>
            <person name="O'Malley M.A."/>
            <person name="Stajich J.E."/>
            <person name="Spatafora J.W."/>
            <person name="Visel A."/>
            <person name="Grigoriev I.V."/>
        </authorList>
    </citation>
    <scope>NUCLEOTIDE SEQUENCE [LARGE SCALE GENOMIC DNA]</scope>
    <source>
        <strain evidence="9 10">NRRL 2496</strain>
    </source>
</reference>
<evidence type="ECO:0000259" key="8">
    <source>
        <dbReference type="PROSITE" id="PS50850"/>
    </source>
</evidence>
<dbReference type="GO" id="GO:0015149">
    <property type="term" value="F:hexose transmembrane transporter activity"/>
    <property type="evidence" value="ECO:0007669"/>
    <property type="project" value="TreeGrafter"/>
</dbReference>
<keyword evidence="10" id="KW-1185">Reference proteome</keyword>
<keyword evidence="5 7" id="KW-0472">Membrane</keyword>
<feature type="transmembrane region" description="Helical" evidence="7">
    <location>
        <begin position="316"/>
        <end position="336"/>
    </location>
</feature>
<feature type="transmembrane region" description="Helical" evidence="7">
    <location>
        <begin position="130"/>
        <end position="147"/>
    </location>
</feature>
<comment type="subcellular location">
    <subcellularLocation>
        <location evidence="1">Membrane</location>
        <topology evidence="1">Multi-pass membrane protein</topology>
    </subcellularLocation>
</comment>
<dbReference type="STRING" id="13706.A0A1X2H1A3"/>
<dbReference type="InterPro" id="IPR005828">
    <property type="entry name" value="MFS_sugar_transport-like"/>
</dbReference>
<accession>A0A1X2H1A3</accession>
<dbReference type="SUPFAM" id="SSF103473">
    <property type="entry name" value="MFS general substrate transporter"/>
    <property type="match status" value="1"/>
</dbReference>
<dbReference type="PROSITE" id="PS00217">
    <property type="entry name" value="SUGAR_TRANSPORT_2"/>
    <property type="match status" value="1"/>
</dbReference>
<evidence type="ECO:0000313" key="10">
    <source>
        <dbReference type="Proteomes" id="UP000242180"/>
    </source>
</evidence>
<dbReference type="PROSITE" id="PS50850">
    <property type="entry name" value="MFS"/>
    <property type="match status" value="1"/>
</dbReference>
<dbReference type="InterPro" id="IPR020846">
    <property type="entry name" value="MFS_dom"/>
</dbReference>
<dbReference type="Gene3D" id="1.20.1250.20">
    <property type="entry name" value="MFS general substrate transporter like domains"/>
    <property type="match status" value="1"/>
</dbReference>
<name>A0A1X2H1A3_SYNRA</name>
<evidence type="ECO:0000256" key="7">
    <source>
        <dbReference type="SAM" id="Phobius"/>
    </source>
</evidence>
<evidence type="ECO:0000256" key="6">
    <source>
        <dbReference type="SAM" id="MobiDB-lite"/>
    </source>
</evidence>
<dbReference type="AlphaFoldDB" id="A0A1X2H1A3"/>
<dbReference type="EMBL" id="MCGN01000011">
    <property type="protein sequence ID" value="ORY91195.1"/>
    <property type="molecule type" value="Genomic_DNA"/>
</dbReference>
<feature type="domain" description="Major facilitator superfamily (MFS) profile" evidence="8">
    <location>
        <begin position="22"/>
        <end position="460"/>
    </location>
</feature>
<keyword evidence="4 7" id="KW-1133">Transmembrane helix</keyword>
<keyword evidence="3 7" id="KW-0812">Transmembrane</keyword>
<organism evidence="9 10">
    <name type="scientific">Syncephalastrum racemosum</name>
    <name type="common">Filamentous fungus</name>
    <dbReference type="NCBI Taxonomy" id="13706"/>
    <lineage>
        <taxon>Eukaryota</taxon>
        <taxon>Fungi</taxon>
        <taxon>Fungi incertae sedis</taxon>
        <taxon>Mucoromycota</taxon>
        <taxon>Mucoromycotina</taxon>
        <taxon>Mucoromycetes</taxon>
        <taxon>Mucorales</taxon>
        <taxon>Syncephalastraceae</taxon>
        <taxon>Syncephalastrum</taxon>
    </lineage>
</organism>
<evidence type="ECO:0000256" key="5">
    <source>
        <dbReference type="ARBA" id="ARBA00023136"/>
    </source>
</evidence>
<evidence type="ECO:0000256" key="3">
    <source>
        <dbReference type="ARBA" id="ARBA00022692"/>
    </source>
</evidence>
<feature type="transmembrane region" description="Helical" evidence="7">
    <location>
        <begin position="71"/>
        <end position="92"/>
    </location>
</feature>
<feature type="transmembrane region" description="Helical" evidence="7">
    <location>
        <begin position="189"/>
        <end position="210"/>
    </location>
</feature>
<feature type="transmembrane region" description="Helical" evidence="7">
    <location>
        <begin position="342"/>
        <end position="361"/>
    </location>
</feature>
<evidence type="ECO:0000256" key="1">
    <source>
        <dbReference type="ARBA" id="ARBA00004141"/>
    </source>
</evidence>
<dbReference type="Proteomes" id="UP000242180">
    <property type="component" value="Unassembled WGS sequence"/>
</dbReference>
<evidence type="ECO:0000256" key="4">
    <source>
        <dbReference type="ARBA" id="ARBA00022989"/>
    </source>
</evidence>
<feature type="transmembrane region" description="Helical" evidence="7">
    <location>
        <begin position="159"/>
        <end position="183"/>
    </location>
</feature>
<dbReference type="InterPro" id="IPR036259">
    <property type="entry name" value="MFS_trans_sf"/>
</dbReference>
<dbReference type="GO" id="GO:0016020">
    <property type="term" value="C:membrane"/>
    <property type="evidence" value="ECO:0007669"/>
    <property type="project" value="UniProtKB-SubCell"/>
</dbReference>
<comment type="caution">
    <text evidence="9">The sequence shown here is derived from an EMBL/GenBank/DDBJ whole genome shotgun (WGS) entry which is preliminary data.</text>
</comment>
<dbReference type="OrthoDB" id="6612291at2759"/>
<dbReference type="InterPro" id="IPR005829">
    <property type="entry name" value="Sugar_transporter_CS"/>
</dbReference>
<proteinExistence type="predicted"/>
<dbReference type="InParanoid" id="A0A1X2H1A3"/>
<feature type="transmembrane region" description="Helical" evidence="7">
    <location>
        <begin position="12"/>
        <end position="35"/>
    </location>
</feature>
<sequence length="499" mass="53970">MTRVNTHNRSEDLGFPLYMTFCAVIAALSGFNVGWHINVPNMPAQVISKCTDGTIPVGALPACLPMSDFTWGYTVGAFALGGMAGSLATVYLNQWFGRRDNIMISCGWFIFGGILSACAINIGMYSVGRAFVGIGSGMCGSSVAIYVSEISTKTSRGALGSLFELFLNLGLLLTQVAGLYMSYAPAWRLLWAIPTIISALQLAVLFFFTVECPRRLTSKGQNDKAREALQKLRGTADITNEFDNLLAARQFEIERGNRKWSMLDVFLFKDWKITWNTFIVMVLQAYNQVGGIGPMSVYSLSLLTAALGDASLATDVALADAAGNVVATIIAVLFMHRVGRKGFMIISLTGMTIGSVFMVIGSNVNGGIVGLVVAAAIIFTFTYSMGCGVIPWLIAPELLPLHALPAGSALGNTSNWLFNFIINTVWPQMDANLGKFSFIVFAAINFVGLVFVVFAMRETTGKDLDQTNDDKKVSNDVESSDGGSDRKDDDHIHHIENSH</sequence>
<dbReference type="Pfam" id="PF00083">
    <property type="entry name" value="Sugar_tr"/>
    <property type="match status" value="1"/>
</dbReference>
<evidence type="ECO:0000256" key="2">
    <source>
        <dbReference type="ARBA" id="ARBA00022448"/>
    </source>
</evidence>
<evidence type="ECO:0000313" key="9">
    <source>
        <dbReference type="EMBL" id="ORY91195.1"/>
    </source>
</evidence>
<feature type="region of interest" description="Disordered" evidence="6">
    <location>
        <begin position="465"/>
        <end position="499"/>
    </location>
</feature>
<dbReference type="InterPro" id="IPR045263">
    <property type="entry name" value="GLUT"/>
</dbReference>
<feature type="compositionally biased region" description="Basic and acidic residues" evidence="6">
    <location>
        <begin position="465"/>
        <end position="475"/>
    </location>
</feature>
<feature type="transmembrane region" description="Helical" evidence="7">
    <location>
        <begin position="104"/>
        <end position="124"/>
    </location>
</feature>
<dbReference type="PANTHER" id="PTHR23503">
    <property type="entry name" value="SOLUTE CARRIER FAMILY 2"/>
    <property type="match status" value="1"/>
</dbReference>
<protein>
    <submittedName>
        <fullName evidence="9">General substrate transporter</fullName>
    </submittedName>
</protein>
<dbReference type="OMA" id="FNVGWHI"/>
<keyword evidence="2" id="KW-0813">Transport</keyword>
<gene>
    <name evidence="9" type="ORF">BCR43DRAFT_527811</name>
</gene>